<evidence type="ECO:0000313" key="2">
    <source>
        <dbReference type="EMBL" id="MCQ4119693.1"/>
    </source>
</evidence>
<dbReference type="PANTHER" id="PTHR47691:SF3">
    <property type="entry name" value="HTH-TYPE TRANSCRIPTIONAL REGULATOR RV0890C-RELATED"/>
    <property type="match status" value="1"/>
</dbReference>
<dbReference type="Proteomes" id="UP001524501">
    <property type="component" value="Unassembled WGS sequence"/>
</dbReference>
<dbReference type="PANTHER" id="PTHR47691">
    <property type="entry name" value="REGULATOR-RELATED"/>
    <property type="match status" value="1"/>
</dbReference>
<feature type="domain" description="Winged helix-turn-helix" evidence="1">
    <location>
        <begin position="5"/>
        <end position="78"/>
    </location>
</feature>
<comment type="caution">
    <text evidence="2">The sequence shown here is derived from an EMBL/GenBank/DDBJ whole genome shotgun (WGS) entry which is preliminary data.</text>
</comment>
<organism evidence="2 3">
    <name type="scientific">Rhodococcus tibetensis</name>
    <dbReference type="NCBI Taxonomy" id="2965064"/>
    <lineage>
        <taxon>Bacteria</taxon>
        <taxon>Bacillati</taxon>
        <taxon>Actinomycetota</taxon>
        <taxon>Actinomycetes</taxon>
        <taxon>Mycobacteriales</taxon>
        <taxon>Nocardiaceae</taxon>
        <taxon>Rhodococcus</taxon>
    </lineage>
</organism>
<dbReference type="Pfam" id="PF25872">
    <property type="entry name" value="HTH_77"/>
    <property type="match status" value="1"/>
</dbReference>
<reference evidence="2 3" key="1">
    <citation type="submission" date="2022-07" db="EMBL/GenBank/DDBJ databases">
        <title>Degradation activity of malathion, p-nitrophenol and potential low-temperature adaptation strategy of Rhodococcus sp. FXJ9.536.</title>
        <authorList>
            <person name="Huang J."/>
            <person name="Huang Y."/>
        </authorList>
    </citation>
    <scope>NUCLEOTIDE SEQUENCE [LARGE SCALE GENOMIC DNA]</scope>
    <source>
        <strain evidence="2 3">FXJ9.536</strain>
    </source>
</reference>
<name>A0ABT1QBN5_9NOCA</name>
<protein>
    <recommendedName>
        <fullName evidence="1">Winged helix-turn-helix domain-containing protein</fullName>
    </recommendedName>
</protein>
<accession>A0ABT1QBN5</accession>
<proteinExistence type="predicted"/>
<evidence type="ECO:0000313" key="3">
    <source>
        <dbReference type="Proteomes" id="UP001524501"/>
    </source>
</evidence>
<evidence type="ECO:0000259" key="1">
    <source>
        <dbReference type="Pfam" id="PF25872"/>
    </source>
</evidence>
<dbReference type="EMBL" id="JANFQF010000007">
    <property type="protein sequence ID" value="MCQ4119693.1"/>
    <property type="molecule type" value="Genomic_DNA"/>
</dbReference>
<sequence length="113" mass="12710">MNSDTERLLWARLSLFPGSFDLDAAEAICGFGNLSDTLVIDVLDRLIGKCLVTVDRSTEQLRYSQLMTVREYGHELLESSGDSEELCQRHLEHYSTRAGRSSIDWVRAWTGAG</sequence>
<gene>
    <name evidence="2" type="ORF">NOF53_11025</name>
</gene>
<dbReference type="InterPro" id="IPR058852">
    <property type="entry name" value="HTH_77"/>
</dbReference>
<keyword evidence="3" id="KW-1185">Reference proteome</keyword>